<keyword evidence="5" id="KW-0732">Signal</keyword>
<dbReference type="InterPro" id="IPR009079">
    <property type="entry name" value="4_helix_cytokine-like_core"/>
</dbReference>
<evidence type="ECO:0000313" key="9">
    <source>
        <dbReference type="EMBL" id="CAB0000232.1"/>
    </source>
</evidence>
<comment type="similarity">
    <text evidence="2 8">Belongs to the alpha/beta interferon family.</text>
</comment>
<evidence type="ECO:0000256" key="6">
    <source>
        <dbReference type="ARBA" id="ARBA00023118"/>
    </source>
</evidence>
<dbReference type="Pfam" id="PF00143">
    <property type="entry name" value="Interferon"/>
    <property type="match status" value="1"/>
</dbReference>
<dbReference type="InterPro" id="IPR000471">
    <property type="entry name" value="Interferon_alpha/beta/delta"/>
</dbReference>
<dbReference type="SUPFAM" id="SSF47266">
    <property type="entry name" value="4-helical cytokines"/>
    <property type="match status" value="1"/>
</dbReference>
<dbReference type="GO" id="GO:0051607">
    <property type="term" value="P:defense response to virus"/>
    <property type="evidence" value="ECO:0007669"/>
    <property type="project" value="UniProtKB-KW"/>
</dbReference>
<sequence>MTRQTFNLFTSEDSSAAWDKSLLSYFCTGLHQHLKHLHACLTQEVGLQEPPLMHEDSRQAVRKYFHRIAVYLKEKSYSPCAWEVVRAEIVRCFSSSETMQKNI</sequence>
<evidence type="ECO:0000256" key="7">
    <source>
        <dbReference type="ARBA" id="ARBA00023157"/>
    </source>
</evidence>
<dbReference type="PANTHER" id="PTHR11691">
    <property type="entry name" value="TYPE I INTERFERON"/>
    <property type="match status" value="1"/>
</dbReference>
<dbReference type="GO" id="GO:0005125">
    <property type="term" value="F:cytokine activity"/>
    <property type="evidence" value="ECO:0007669"/>
    <property type="project" value="UniProtKB-KW"/>
</dbReference>
<protein>
    <submittedName>
        <fullName evidence="9">Interferon 1AJ16</fullName>
    </submittedName>
</protein>
<dbReference type="Gene3D" id="1.20.1250.10">
    <property type="match status" value="1"/>
</dbReference>
<evidence type="ECO:0000256" key="2">
    <source>
        <dbReference type="ARBA" id="ARBA00011033"/>
    </source>
</evidence>
<evidence type="ECO:0000256" key="3">
    <source>
        <dbReference type="ARBA" id="ARBA00022514"/>
    </source>
</evidence>
<dbReference type="AlphaFoldDB" id="A0A7R8GV76"/>
<reference evidence="9" key="1">
    <citation type="journal article" date="2020" name="Genomics">
        <title>Comparative genomic analysis of eutherian interferon genes.</title>
        <authorList>
            <person name="Premzl M."/>
        </authorList>
    </citation>
    <scope>NUCLEOTIDE SEQUENCE</scope>
</reference>
<dbReference type="SMART" id="SM00076">
    <property type="entry name" value="IFabd"/>
    <property type="match status" value="1"/>
</dbReference>
<dbReference type="GO" id="GO:0005615">
    <property type="term" value="C:extracellular space"/>
    <property type="evidence" value="ECO:0007669"/>
    <property type="project" value="UniProtKB-KW"/>
</dbReference>
<dbReference type="PROSITE" id="PS00252">
    <property type="entry name" value="INTERFERON_A_B_D"/>
    <property type="match status" value="1"/>
</dbReference>
<dbReference type="EMBL" id="LR761057">
    <property type="protein sequence ID" value="CAB0000232.1"/>
    <property type="molecule type" value="Genomic_DNA"/>
</dbReference>
<keyword evidence="4" id="KW-0964">Secreted</keyword>
<dbReference type="PANTHER" id="PTHR11691:SF60">
    <property type="entry name" value="INTERFERON ALPHA-5"/>
    <property type="match status" value="1"/>
</dbReference>
<evidence type="ECO:0000256" key="8">
    <source>
        <dbReference type="RuleBase" id="RU000436"/>
    </source>
</evidence>
<name>A0A7R8GV76_CAVPO</name>
<keyword evidence="6 8" id="KW-0051">Antiviral defense</keyword>
<gene>
    <name evidence="9" type="primary">IF1AJ16</name>
</gene>
<evidence type="ECO:0000256" key="1">
    <source>
        <dbReference type="ARBA" id="ARBA00004613"/>
    </source>
</evidence>
<proteinExistence type="inferred from homology"/>
<evidence type="ECO:0000256" key="5">
    <source>
        <dbReference type="ARBA" id="ARBA00022729"/>
    </source>
</evidence>
<evidence type="ECO:0000256" key="4">
    <source>
        <dbReference type="ARBA" id="ARBA00022525"/>
    </source>
</evidence>
<organism evidence="9">
    <name type="scientific">Cavia porcellus</name>
    <name type="common">Guinea pig</name>
    <dbReference type="NCBI Taxonomy" id="10141"/>
    <lineage>
        <taxon>Eukaryota</taxon>
        <taxon>Metazoa</taxon>
        <taxon>Chordata</taxon>
        <taxon>Craniata</taxon>
        <taxon>Vertebrata</taxon>
        <taxon>Euteleostomi</taxon>
        <taxon>Mammalia</taxon>
        <taxon>Eutheria</taxon>
        <taxon>Euarchontoglires</taxon>
        <taxon>Glires</taxon>
        <taxon>Rodentia</taxon>
        <taxon>Hystricomorpha</taxon>
        <taxon>Caviidae</taxon>
        <taxon>Cavia</taxon>
    </lineage>
</organism>
<accession>A0A7R8GV76</accession>
<comment type="subcellular location">
    <subcellularLocation>
        <location evidence="1">Secreted</location>
    </subcellularLocation>
</comment>
<keyword evidence="7" id="KW-1015">Disulfide bond</keyword>
<keyword evidence="3 8" id="KW-0202">Cytokine</keyword>
<dbReference type="GO" id="GO:0005126">
    <property type="term" value="F:cytokine receptor binding"/>
    <property type="evidence" value="ECO:0007669"/>
    <property type="project" value="InterPro"/>
</dbReference>